<name>A0A8J2U140_9MICO</name>
<comment type="caution">
    <text evidence="2">The sequence shown here is derived from an EMBL/GenBank/DDBJ whole genome shotgun (WGS) entry which is preliminary data.</text>
</comment>
<reference evidence="2" key="2">
    <citation type="submission" date="2020-09" db="EMBL/GenBank/DDBJ databases">
        <authorList>
            <person name="Sun Q."/>
            <person name="Zhou Y."/>
        </authorList>
    </citation>
    <scope>NUCLEOTIDE SEQUENCE</scope>
    <source>
        <strain evidence="2">CGMCC 1.12785</strain>
    </source>
</reference>
<gene>
    <name evidence="2" type="ORF">GCM10011333_32190</name>
</gene>
<evidence type="ECO:0000313" key="3">
    <source>
        <dbReference type="Proteomes" id="UP000616114"/>
    </source>
</evidence>
<keyword evidence="1" id="KW-0472">Membrane</keyword>
<dbReference type="Proteomes" id="UP000616114">
    <property type="component" value="Unassembled WGS sequence"/>
</dbReference>
<keyword evidence="1" id="KW-1133">Transmembrane helix</keyword>
<organism evidence="2 3">
    <name type="scientific">Sediminivirga luteola</name>
    <dbReference type="NCBI Taxonomy" id="1774748"/>
    <lineage>
        <taxon>Bacteria</taxon>
        <taxon>Bacillati</taxon>
        <taxon>Actinomycetota</taxon>
        <taxon>Actinomycetes</taxon>
        <taxon>Micrococcales</taxon>
        <taxon>Brevibacteriaceae</taxon>
        <taxon>Sediminivirga</taxon>
    </lineage>
</organism>
<proteinExistence type="predicted"/>
<evidence type="ECO:0000313" key="2">
    <source>
        <dbReference type="EMBL" id="GGA26931.1"/>
    </source>
</evidence>
<evidence type="ECO:0000256" key="1">
    <source>
        <dbReference type="SAM" id="Phobius"/>
    </source>
</evidence>
<dbReference type="EMBL" id="BMFY01000019">
    <property type="protein sequence ID" value="GGA26931.1"/>
    <property type="molecule type" value="Genomic_DNA"/>
</dbReference>
<reference evidence="2" key="1">
    <citation type="journal article" date="2014" name="Int. J. Syst. Evol. Microbiol.">
        <title>Complete genome sequence of Corynebacterium casei LMG S-19264T (=DSM 44701T), isolated from a smear-ripened cheese.</title>
        <authorList>
            <consortium name="US DOE Joint Genome Institute (JGI-PGF)"/>
            <person name="Walter F."/>
            <person name="Albersmeier A."/>
            <person name="Kalinowski J."/>
            <person name="Ruckert C."/>
        </authorList>
    </citation>
    <scope>NUCLEOTIDE SEQUENCE</scope>
    <source>
        <strain evidence="2">CGMCC 1.12785</strain>
    </source>
</reference>
<dbReference type="NCBIfam" id="TIGR04088">
    <property type="entry name" value="cognate_SipW"/>
    <property type="match status" value="1"/>
</dbReference>
<keyword evidence="1" id="KW-0812">Transmembrane</keyword>
<dbReference type="InterPro" id="IPR023833">
    <property type="entry name" value="Signal_pept_SipW-depend-type"/>
</dbReference>
<feature type="transmembrane region" description="Helical" evidence="1">
    <location>
        <begin position="30"/>
        <end position="51"/>
    </location>
</feature>
<keyword evidence="3" id="KW-1185">Reference proteome</keyword>
<sequence>MQMDQSAPGPRRSRVPASRWRIDERTRVKITAVLAAGAILGVGGTHTLAYWTHQSHASATITTADFPAP</sequence>
<accession>A0A8J2U140</accession>
<dbReference type="AlphaFoldDB" id="A0A8J2U140"/>
<protein>
    <submittedName>
        <fullName evidence="2">Uncharacterized protein</fullName>
    </submittedName>
</protein>